<comment type="caution">
    <text evidence="5">The sequence shown here is derived from an EMBL/GenBank/DDBJ whole genome shotgun (WGS) entry which is preliminary data.</text>
</comment>
<keyword evidence="2" id="KW-0378">Hydrolase</keyword>
<dbReference type="InterPro" id="IPR006179">
    <property type="entry name" value="5_nucleotidase/apyrase"/>
</dbReference>
<dbReference type="PANTHER" id="PTHR11575:SF23">
    <property type="entry name" value="5-NUCLEOTIDASE FAMILY PROTEIN"/>
    <property type="match status" value="1"/>
</dbReference>
<reference evidence="5 6" key="1">
    <citation type="submission" date="2019-03" db="EMBL/GenBank/DDBJ databases">
        <title>Cohnella endophytica sp. nov., a novel endophytic bacterium isolated from bark of Sonneratia apetala.</title>
        <authorList>
            <person name="Tuo L."/>
        </authorList>
    </citation>
    <scope>NUCLEOTIDE SEQUENCE [LARGE SCALE GENOMIC DNA]</scope>
    <source>
        <strain evidence="5 6">CCTCC AB 208254</strain>
    </source>
</reference>
<dbReference type="AlphaFoldDB" id="A0A4Y8M584"/>
<dbReference type="SUPFAM" id="SSF55816">
    <property type="entry name" value="5'-nucleotidase (syn. UDP-sugar hydrolase), C-terminal domain"/>
    <property type="match status" value="1"/>
</dbReference>
<dbReference type="Gene3D" id="3.60.21.10">
    <property type="match status" value="1"/>
</dbReference>
<dbReference type="SUPFAM" id="SSF56300">
    <property type="entry name" value="Metallo-dependent phosphatases"/>
    <property type="match status" value="1"/>
</dbReference>
<dbReference type="GO" id="GO:0008768">
    <property type="term" value="F:UDP-sugar diphosphatase activity"/>
    <property type="evidence" value="ECO:0007669"/>
    <property type="project" value="TreeGrafter"/>
</dbReference>
<dbReference type="GO" id="GO:0008253">
    <property type="term" value="F:5'-nucleotidase activity"/>
    <property type="evidence" value="ECO:0007669"/>
    <property type="project" value="TreeGrafter"/>
</dbReference>
<evidence type="ECO:0000313" key="5">
    <source>
        <dbReference type="EMBL" id="TFE30632.1"/>
    </source>
</evidence>
<comment type="similarity">
    <text evidence="2">Belongs to the 5'-nucleotidase family.</text>
</comment>
<proteinExistence type="inferred from homology"/>
<dbReference type="Pfam" id="PF00149">
    <property type="entry name" value="Metallophos"/>
    <property type="match status" value="1"/>
</dbReference>
<accession>A0A4Y8M584</accession>
<dbReference type="Proteomes" id="UP000297900">
    <property type="component" value="Unassembled WGS sequence"/>
</dbReference>
<dbReference type="PROSITE" id="PS00785">
    <property type="entry name" value="5_NUCLEOTIDASE_1"/>
    <property type="match status" value="1"/>
</dbReference>
<dbReference type="Gene3D" id="3.90.780.10">
    <property type="entry name" value="5'-Nucleotidase, C-terminal domain"/>
    <property type="match status" value="1"/>
</dbReference>
<keyword evidence="6" id="KW-1185">Reference proteome</keyword>
<evidence type="ECO:0000313" key="6">
    <source>
        <dbReference type="Proteomes" id="UP000297900"/>
    </source>
</evidence>
<evidence type="ECO:0000259" key="4">
    <source>
        <dbReference type="Pfam" id="PF02872"/>
    </source>
</evidence>
<dbReference type="OrthoDB" id="9793179at2"/>
<evidence type="ECO:0000256" key="1">
    <source>
        <dbReference type="ARBA" id="ARBA00022729"/>
    </source>
</evidence>
<dbReference type="CDD" id="cd00845">
    <property type="entry name" value="MPP_UshA_N_like"/>
    <property type="match status" value="1"/>
</dbReference>
<keyword evidence="2" id="KW-0547">Nucleotide-binding</keyword>
<organism evidence="5 6">
    <name type="scientific">Cohnella luojiensis</name>
    <dbReference type="NCBI Taxonomy" id="652876"/>
    <lineage>
        <taxon>Bacteria</taxon>
        <taxon>Bacillati</taxon>
        <taxon>Bacillota</taxon>
        <taxon>Bacilli</taxon>
        <taxon>Bacillales</taxon>
        <taxon>Paenibacillaceae</taxon>
        <taxon>Cohnella</taxon>
    </lineage>
</organism>
<protein>
    <submittedName>
        <fullName evidence="5">Bifunctional metallophosphatase/5'-nucleotidase</fullName>
    </submittedName>
</protein>
<dbReference type="GO" id="GO:0009166">
    <property type="term" value="P:nucleotide catabolic process"/>
    <property type="evidence" value="ECO:0007669"/>
    <property type="project" value="InterPro"/>
</dbReference>
<dbReference type="GO" id="GO:0000166">
    <property type="term" value="F:nucleotide binding"/>
    <property type="evidence" value="ECO:0007669"/>
    <property type="project" value="UniProtKB-KW"/>
</dbReference>
<dbReference type="GO" id="GO:0030288">
    <property type="term" value="C:outer membrane-bounded periplasmic space"/>
    <property type="evidence" value="ECO:0007669"/>
    <property type="project" value="TreeGrafter"/>
</dbReference>
<dbReference type="PRINTS" id="PR01607">
    <property type="entry name" value="APYRASEFAMLY"/>
</dbReference>
<dbReference type="InterPro" id="IPR008334">
    <property type="entry name" value="5'-Nucleotdase_C"/>
</dbReference>
<evidence type="ECO:0000259" key="3">
    <source>
        <dbReference type="Pfam" id="PF00149"/>
    </source>
</evidence>
<dbReference type="Pfam" id="PF02872">
    <property type="entry name" value="5_nucleotid_C"/>
    <property type="match status" value="1"/>
</dbReference>
<dbReference type="EMBL" id="SOMN01000002">
    <property type="protein sequence ID" value="TFE30632.1"/>
    <property type="molecule type" value="Genomic_DNA"/>
</dbReference>
<gene>
    <name evidence="5" type="ORF">E2980_02275</name>
</gene>
<dbReference type="PANTHER" id="PTHR11575">
    <property type="entry name" value="5'-NUCLEOTIDASE-RELATED"/>
    <property type="match status" value="1"/>
</dbReference>
<dbReference type="RefSeq" id="WP_135150513.1">
    <property type="nucleotide sequence ID" value="NZ_SOMN01000002.1"/>
</dbReference>
<dbReference type="GO" id="GO:0046872">
    <property type="term" value="F:metal ion binding"/>
    <property type="evidence" value="ECO:0007669"/>
    <property type="project" value="InterPro"/>
</dbReference>
<dbReference type="InterPro" id="IPR004843">
    <property type="entry name" value="Calcineurin-like_PHP"/>
</dbReference>
<keyword evidence="1" id="KW-0732">Signal</keyword>
<name>A0A4Y8M584_9BACL</name>
<sequence>MTKPNVTLTLLHTNDLHSHFEETSRIAGYVGRVKDRVDHDKFLVLDCGDFLDRARLETEGSQGAVNRAVLEHIGFDAVMFGNNEGLSYTLEQLDVLFRDMPIPIVCANMVLSETERRPSWMVPNLKLVRAGIRIGLIGVTAPFNEYYKLLGWDAGNPIDVLKDEVDRLRPEVDVLIVLSHLGIRQDERIASTIEGIDIILGGHTHHLLEVPLIIGNTAICAAGKFGYYIGHLELAFDQDNKLVKVTGRSLATDDYPRQPEMDNLVEGFRERARLSMNRVIADLAEPLDCRNDAESPLPTLLAIAVRRITGAEIGLVNSGQLLQGLSSGKVTEETIHAICPSPINPCLIKLSGALILRSLEESLLPDFQELEIRGFGFRGRVLGMLCLDGLEVMADLSQAPYHRVKEVRVHGDLLDESRIYSVGTLDMFTFGVGYVGLKEGRDVRYFLPEFIRNALSHALNEEHWIKESRFPRWSFDV</sequence>
<feature type="domain" description="Calcineurin-like phosphoesterase" evidence="3">
    <location>
        <begin position="9"/>
        <end position="206"/>
    </location>
</feature>
<evidence type="ECO:0000256" key="2">
    <source>
        <dbReference type="RuleBase" id="RU362119"/>
    </source>
</evidence>
<dbReference type="InterPro" id="IPR006146">
    <property type="entry name" value="5'-Nucleotdase_CS"/>
</dbReference>
<dbReference type="InterPro" id="IPR029052">
    <property type="entry name" value="Metallo-depent_PP-like"/>
</dbReference>
<dbReference type="InterPro" id="IPR036907">
    <property type="entry name" value="5'-Nucleotdase_C_sf"/>
</dbReference>
<feature type="domain" description="5'-Nucleotidase C-terminal" evidence="4">
    <location>
        <begin position="287"/>
        <end position="426"/>
    </location>
</feature>